<keyword evidence="2" id="KW-0805">Transcription regulation</keyword>
<evidence type="ECO:0000256" key="1">
    <source>
        <dbReference type="ARBA" id="ARBA00004123"/>
    </source>
</evidence>
<dbReference type="GO" id="GO:0046982">
    <property type="term" value="F:protein heterodimerization activity"/>
    <property type="evidence" value="ECO:0007669"/>
    <property type="project" value="InterPro"/>
</dbReference>
<sequence>MDDSFYFSLLRISIAQILKANGFDKCKPSIVNILTDIYLNFFNSLAAEAVKCSNLRNQSNDMEIQDVTQTLINIGFLKVNNITSIYDMNFNESKYNTKGVESFKNWVTKSDTFKTEKMLNQVPESLIKSLIEKRKLTPMESSEEILMKKRQKHKERQEYYNSLKLNNVDTQKFLQQEEEDEDEITFQDKLNWFNYLIEKDLKLGHDLKYLNTDESIVNEFMKFQNNDKLHPIDENKKNNENHRKGLSRINYHLQNLNKNDYIIVDIKDEIKLKGDEKEKDKDKDKHHEEEENERIIKPPDELMDALPYNVKYNDLLTDDLIEEVEEMLEEGDSYMLEDNEHNNDKLDDHHNNIIQEDDHHNNIIQEDDGLLKQEEDDNDMQDGDNHEDVNDDGIGGDNNLIFM</sequence>
<keyword evidence="8" id="KW-1185">Reference proteome</keyword>
<keyword evidence="4" id="KW-0539">Nucleus</keyword>
<dbReference type="CDD" id="cd00076">
    <property type="entry name" value="HFD_SF"/>
    <property type="match status" value="1"/>
</dbReference>
<evidence type="ECO:0000256" key="5">
    <source>
        <dbReference type="SAM" id="MobiDB-lite"/>
    </source>
</evidence>
<gene>
    <name evidence="7" type="ORF">CANVERA_P0114</name>
</gene>
<proteinExistence type="predicted"/>
<dbReference type="AlphaFoldDB" id="A0A9W4TP62"/>
<dbReference type="InterPro" id="IPR009072">
    <property type="entry name" value="Histone-fold"/>
</dbReference>
<dbReference type="Pfam" id="PF07524">
    <property type="entry name" value="Bromo_TP"/>
    <property type="match status" value="1"/>
</dbReference>
<dbReference type="OrthoDB" id="5402929at2759"/>
<evidence type="ECO:0000313" key="7">
    <source>
        <dbReference type="EMBL" id="CAI5755597.1"/>
    </source>
</evidence>
<evidence type="ECO:0000256" key="4">
    <source>
        <dbReference type="ARBA" id="ARBA00023242"/>
    </source>
</evidence>
<dbReference type="Proteomes" id="UP001152885">
    <property type="component" value="Unassembled WGS sequence"/>
</dbReference>
<evidence type="ECO:0000256" key="2">
    <source>
        <dbReference type="ARBA" id="ARBA00023015"/>
    </source>
</evidence>
<reference evidence="7" key="1">
    <citation type="submission" date="2022-12" db="EMBL/GenBank/DDBJ databases">
        <authorList>
            <person name="Brejova B."/>
        </authorList>
    </citation>
    <scope>NUCLEOTIDE SEQUENCE</scope>
</reference>
<feature type="region of interest" description="Disordered" evidence="5">
    <location>
        <begin position="374"/>
        <end position="403"/>
    </location>
</feature>
<dbReference type="SMART" id="SM00576">
    <property type="entry name" value="BTP"/>
    <property type="match status" value="1"/>
</dbReference>
<evidence type="ECO:0000259" key="6">
    <source>
        <dbReference type="SMART" id="SM00576"/>
    </source>
</evidence>
<name>A0A9W4TP62_9ASCO</name>
<feature type="domain" description="Bromodomain associated" evidence="6">
    <location>
        <begin position="3"/>
        <end position="81"/>
    </location>
</feature>
<dbReference type="GO" id="GO:0005634">
    <property type="term" value="C:nucleus"/>
    <property type="evidence" value="ECO:0007669"/>
    <property type="project" value="UniProtKB-SubCell"/>
</dbReference>
<feature type="region of interest" description="Disordered" evidence="5">
    <location>
        <begin position="274"/>
        <end position="294"/>
    </location>
</feature>
<protein>
    <recommendedName>
        <fullName evidence="6">Bromodomain associated domain-containing protein</fullName>
    </recommendedName>
</protein>
<keyword evidence="3" id="KW-0804">Transcription</keyword>
<dbReference type="Gene3D" id="1.10.20.10">
    <property type="entry name" value="Histone, subunit A"/>
    <property type="match status" value="1"/>
</dbReference>
<dbReference type="InterPro" id="IPR006565">
    <property type="entry name" value="BTP"/>
</dbReference>
<dbReference type="EMBL" id="CANTUO010000001">
    <property type="protein sequence ID" value="CAI5755597.1"/>
    <property type="molecule type" value="Genomic_DNA"/>
</dbReference>
<comment type="caution">
    <text evidence="7">The sequence shown here is derived from an EMBL/GenBank/DDBJ whole genome shotgun (WGS) entry which is preliminary data.</text>
</comment>
<evidence type="ECO:0000256" key="3">
    <source>
        <dbReference type="ARBA" id="ARBA00023163"/>
    </source>
</evidence>
<organism evidence="7 8">
    <name type="scientific">Candida verbasci</name>
    <dbReference type="NCBI Taxonomy" id="1227364"/>
    <lineage>
        <taxon>Eukaryota</taxon>
        <taxon>Fungi</taxon>
        <taxon>Dikarya</taxon>
        <taxon>Ascomycota</taxon>
        <taxon>Saccharomycotina</taxon>
        <taxon>Pichiomycetes</taxon>
        <taxon>Debaryomycetaceae</taxon>
        <taxon>Candida/Lodderomyces clade</taxon>
        <taxon>Candida</taxon>
    </lineage>
</organism>
<evidence type="ECO:0000313" key="8">
    <source>
        <dbReference type="Proteomes" id="UP001152885"/>
    </source>
</evidence>
<comment type="subcellular location">
    <subcellularLocation>
        <location evidence="1">Nucleus</location>
    </subcellularLocation>
</comment>
<accession>A0A9W4TP62</accession>